<evidence type="ECO:0000313" key="5">
    <source>
        <dbReference type="EMBL" id="MBM6922532.1"/>
    </source>
</evidence>
<proteinExistence type="inferred from homology"/>
<name>A0ABS2GJK2_9FIRM</name>
<dbReference type="NCBIfam" id="TIGR00486">
    <property type="entry name" value="YbgI_SA1388"/>
    <property type="match status" value="1"/>
</dbReference>
<comment type="caution">
    <text evidence="5">The sequence shown here is derived from an EMBL/GenBank/DDBJ whole genome shotgun (WGS) entry which is preliminary data.</text>
</comment>
<gene>
    <name evidence="5" type="ORF">H9X81_02325</name>
</gene>
<dbReference type="InterPro" id="IPR002678">
    <property type="entry name" value="DUF34/NIF3"/>
</dbReference>
<dbReference type="InterPro" id="IPR015867">
    <property type="entry name" value="N-reg_PII/ATP_PRibTrfase_C"/>
</dbReference>
<evidence type="ECO:0000256" key="1">
    <source>
        <dbReference type="ARBA" id="ARBA00006964"/>
    </source>
</evidence>
<dbReference type="EMBL" id="JACSNR010000002">
    <property type="protein sequence ID" value="MBM6922532.1"/>
    <property type="molecule type" value="Genomic_DNA"/>
</dbReference>
<evidence type="ECO:0000256" key="4">
    <source>
        <dbReference type="PIRNR" id="PIRNR037489"/>
    </source>
</evidence>
<protein>
    <recommendedName>
        <fullName evidence="2 4">GTP cyclohydrolase 1 type 2 homolog</fullName>
    </recommendedName>
</protein>
<comment type="similarity">
    <text evidence="1 4">Belongs to the GTP cyclohydrolase I type 2/NIF3 family.</text>
</comment>
<dbReference type="Gene3D" id="3.40.1390.30">
    <property type="entry name" value="NIF3 (NGG1p interacting factor 3)-like"/>
    <property type="match status" value="2"/>
</dbReference>
<dbReference type="InterPro" id="IPR036069">
    <property type="entry name" value="DUF34/NIF3_sf"/>
</dbReference>
<dbReference type="Gene3D" id="3.30.70.120">
    <property type="match status" value="1"/>
</dbReference>
<keyword evidence="3 4" id="KW-0479">Metal-binding</keyword>
<dbReference type="PANTHER" id="PTHR13799:SF14">
    <property type="entry name" value="GTP CYCLOHYDROLASE 1 TYPE 2 HOMOLOG"/>
    <property type="match status" value="1"/>
</dbReference>
<organism evidence="5 6">
    <name type="scientific">Hydrogenoanaerobacterium saccharovorans</name>
    <dbReference type="NCBI Taxonomy" id="474960"/>
    <lineage>
        <taxon>Bacteria</taxon>
        <taxon>Bacillati</taxon>
        <taxon>Bacillota</taxon>
        <taxon>Clostridia</taxon>
        <taxon>Eubacteriales</taxon>
        <taxon>Oscillospiraceae</taxon>
        <taxon>Hydrogenoanaerobacterium</taxon>
    </lineage>
</organism>
<evidence type="ECO:0000313" key="6">
    <source>
        <dbReference type="Proteomes" id="UP000724149"/>
    </source>
</evidence>
<evidence type="ECO:0000256" key="2">
    <source>
        <dbReference type="ARBA" id="ARBA00022112"/>
    </source>
</evidence>
<keyword evidence="6" id="KW-1185">Reference proteome</keyword>
<dbReference type="Proteomes" id="UP000724149">
    <property type="component" value="Unassembled WGS sequence"/>
</dbReference>
<dbReference type="PIRSF" id="PIRSF037489">
    <property type="entry name" value="UCP037489_NIF3_YqfO"/>
    <property type="match status" value="1"/>
</dbReference>
<sequence>MSNVSMIYGKLNSLAPFATQENWDNSGLLVGDPDAEVKTALVVLDITAEAVREAREIGAELIISHHPVIFHPLKKVESGSVVWELAQAGISAICAHTNLDKARGGGNDCLAAALGLEHVTNYAVEGREKHYKLAVFVPVSHAEAVRHAMIGAGAGTIGGYTGCTFSVEGTGRFVPGEGTNPWLGQPGQEESAAEVRLETVVPAGKLDAVLTAMRQAHPYEVPAFDVVESVREGQEIAIGRIGELPEPLSPQEFARLCADRLNAGVRWNRKGRTIRKVAVLGGAGGDYLQSAAAAGADALVTGEAKHHEYLEAVRMGITLLDATHYATEQVVLRPLAEYLTACCPDVRFAVGCGGDALCFTGGCRG</sequence>
<dbReference type="Pfam" id="PF01784">
    <property type="entry name" value="DUF34_NIF3"/>
    <property type="match status" value="1"/>
</dbReference>
<dbReference type="RefSeq" id="WP_204719536.1">
    <property type="nucleotide sequence ID" value="NZ_JACSNR010000002.1"/>
</dbReference>
<dbReference type="InterPro" id="IPR017221">
    <property type="entry name" value="DUF34/NIF3_bac"/>
</dbReference>
<reference evidence="5 6" key="1">
    <citation type="journal article" date="2021" name="Sci. Rep.">
        <title>The distribution of antibiotic resistance genes in chicken gut microbiota commensals.</title>
        <authorList>
            <person name="Juricova H."/>
            <person name="Matiasovicova J."/>
            <person name="Kubasova T."/>
            <person name="Cejkova D."/>
            <person name="Rychlik I."/>
        </authorList>
    </citation>
    <scope>NUCLEOTIDE SEQUENCE [LARGE SCALE GENOMIC DNA]</scope>
    <source>
        <strain evidence="5 6">An564</strain>
    </source>
</reference>
<dbReference type="SUPFAM" id="SSF102705">
    <property type="entry name" value="NIF3 (NGG1p interacting factor 3)-like"/>
    <property type="match status" value="1"/>
</dbReference>
<dbReference type="PANTHER" id="PTHR13799">
    <property type="entry name" value="NGG1 INTERACTING FACTOR 3"/>
    <property type="match status" value="1"/>
</dbReference>
<evidence type="ECO:0000256" key="3">
    <source>
        <dbReference type="ARBA" id="ARBA00022723"/>
    </source>
</evidence>
<accession>A0ABS2GJK2</accession>